<evidence type="ECO:0000256" key="1">
    <source>
        <dbReference type="ARBA" id="ARBA00004251"/>
    </source>
</evidence>
<dbReference type="SMART" id="SM00369">
    <property type="entry name" value="LRR_TYP"/>
    <property type="match status" value="9"/>
</dbReference>
<sequence>MSGLSAIQYLDLSDADLHREVDWLQIMSKFPSLSELYLYNCQLDSLNPSLGFVNFTSLRVLDLSGNHFNHEIPNWFSNLSTSLLELSLYNSSLKGNIPPSIFNLEKLEHLDLGLNSLNGPIPSSVGNLSRMRTLLLDQNQLNGTIPKSLGLLSKLETLYVGKNSLTGSNNLVGGIPYSMGALVNLQSLRLQKNSICGDIPSSLKKCSNLRLIDMGDNHLSIIPLWIGEMTNLLVLRLRSSEFKGYIPQQICQLSSLRVLDLANNSLSGSIPNCLKNISAMAFPNSYDISLFSMSLLSSYISQYYVENVQLAPKGKEMEYKEILELVRLIDLSSNKLSGSIPVEISDLSELRFLNLSRNHLIGKIPEKIGSMKELESVDLSRNHLSGEIPSSMSNLTFLSLLDLSYNNLSGRIPSSTQLQSFEALRYIGNPQLCGDPLPKSCTIEEQSLNKSPIGSVEDDSENSSFYIGCENSCNPRQLQLEADINKLFLYQGC</sequence>
<evidence type="ECO:0000259" key="12">
    <source>
        <dbReference type="Pfam" id="PF23598"/>
    </source>
</evidence>
<organism evidence="13 14">
    <name type="scientific">Castanea mollissima</name>
    <name type="common">Chinese chestnut</name>
    <dbReference type="NCBI Taxonomy" id="60419"/>
    <lineage>
        <taxon>Eukaryota</taxon>
        <taxon>Viridiplantae</taxon>
        <taxon>Streptophyta</taxon>
        <taxon>Embryophyta</taxon>
        <taxon>Tracheophyta</taxon>
        <taxon>Spermatophyta</taxon>
        <taxon>Magnoliopsida</taxon>
        <taxon>eudicotyledons</taxon>
        <taxon>Gunneridae</taxon>
        <taxon>Pentapetalae</taxon>
        <taxon>rosids</taxon>
        <taxon>fabids</taxon>
        <taxon>Fagales</taxon>
        <taxon>Fagaceae</taxon>
        <taxon>Castanea</taxon>
    </lineage>
</organism>
<dbReference type="AlphaFoldDB" id="A0A8J4QHH0"/>
<evidence type="ECO:0000256" key="2">
    <source>
        <dbReference type="ARBA" id="ARBA00009592"/>
    </source>
</evidence>
<keyword evidence="7" id="KW-0677">Repeat</keyword>
<protein>
    <recommendedName>
        <fullName evidence="12">Disease resistance R13L4/SHOC-2-like LRR domain-containing protein</fullName>
    </recommendedName>
</protein>
<dbReference type="InterPro" id="IPR032675">
    <property type="entry name" value="LRR_dom_sf"/>
</dbReference>
<reference evidence="13" key="1">
    <citation type="submission" date="2020-03" db="EMBL/GenBank/DDBJ databases">
        <title>Castanea mollissima Vanexum genome sequencing.</title>
        <authorList>
            <person name="Staton M."/>
        </authorList>
    </citation>
    <scope>NUCLEOTIDE SEQUENCE</scope>
    <source>
        <tissue evidence="13">Leaf</tissue>
    </source>
</reference>
<dbReference type="Proteomes" id="UP000737018">
    <property type="component" value="Unassembled WGS sequence"/>
</dbReference>
<keyword evidence="11" id="KW-0325">Glycoprotein</keyword>
<evidence type="ECO:0000256" key="9">
    <source>
        <dbReference type="ARBA" id="ARBA00023136"/>
    </source>
</evidence>
<dbReference type="GO" id="GO:0005886">
    <property type="term" value="C:plasma membrane"/>
    <property type="evidence" value="ECO:0007669"/>
    <property type="project" value="UniProtKB-SubCell"/>
</dbReference>
<comment type="subcellular location">
    <subcellularLocation>
        <location evidence="1">Cell membrane</location>
        <topology evidence="1">Single-pass type I membrane protein</topology>
    </subcellularLocation>
</comment>
<evidence type="ECO:0000256" key="7">
    <source>
        <dbReference type="ARBA" id="ARBA00022737"/>
    </source>
</evidence>
<evidence type="ECO:0000256" key="4">
    <source>
        <dbReference type="ARBA" id="ARBA00022614"/>
    </source>
</evidence>
<feature type="domain" description="Disease resistance R13L4/SHOC-2-like LRR" evidence="12">
    <location>
        <begin position="24"/>
        <end position="291"/>
    </location>
</feature>
<evidence type="ECO:0000256" key="8">
    <source>
        <dbReference type="ARBA" id="ARBA00022989"/>
    </source>
</evidence>
<dbReference type="InterPro" id="IPR055414">
    <property type="entry name" value="LRR_R13L4/SHOC2-like"/>
</dbReference>
<keyword evidence="6" id="KW-0732">Signal</keyword>
<dbReference type="Gene3D" id="3.80.10.10">
    <property type="entry name" value="Ribonuclease Inhibitor"/>
    <property type="match status" value="3"/>
</dbReference>
<evidence type="ECO:0000256" key="10">
    <source>
        <dbReference type="ARBA" id="ARBA00023170"/>
    </source>
</evidence>
<dbReference type="InterPro" id="IPR003591">
    <property type="entry name" value="Leu-rich_rpt_typical-subtyp"/>
</dbReference>
<dbReference type="PANTHER" id="PTHR48063:SF98">
    <property type="entry name" value="LRR RECEPTOR-LIKE SERINE_THREONINE-PROTEIN KINASE FLS2"/>
    <property type="match status" value="1"/>
</dbReference>
<dbReference type="Pfam" id="PF00560">
    <property type="entry name" value="LRR_1"/>
    <property type="match status" value="4"/>
</dbReference>
<accession>A0A8J4QHH0</accession>
<comment type="similarity">
    <text evidence="2">Belongs to the RLP family.</text>
</comment>
<keyword evidence="10" id="KW-0675">Receptor</keyword>
<keyword evidence="9" id="KW-0472">Membrane</keyword>
<keyword evidence="3" id="KW-1003">Cell membrane</keyword>
<dbReference type="PANTHER" id="PTHR48063">
    <property type="entry name" value="LRR RECEPTOR-LIKE KINASE"/>
    <property type="match status" value="1"/>
</dbReference>
<name>A0A8J4QHH0_9ROSI</name>
<evidence type="ECO:0000256" key="3">
    <source>
        <dbReference type="ARBA" id="ARBA00022475"/>
    </source>
</evidence>
<keyword evidence="5" id="KW-0812">Transmembrane</keyword>
<dbReference type="Pfam" id="PF23598">
    <property type="entry name" value="LRR_14"/>
    <property type="match status" value="1"/>
</dbReference>
<dbReference type="SUPFAM" id="SSF52047">
    <property type="entry name" value="RNI-like"/>
    <property type="match status" value="1"/>
</dbReference>
<dbReference type="InterPro" id="IPR046956">
    <property type="entry name" value="RLP23-like"/>
</dbReference>
<dbReference type="EMBL" id="JRKL02010562">
    <property type="protein sequence ID" value="KAF3945946.1"/>
    <property type="molecule type" value="Genomic_DNA"/>
</dbReference>
<dbReference type="SMART" id="SM00365">
    <property type="entry name" value="LRR_SD22"/>
    <property type="match status" value="5"/>
</dbReference>
<proteinExistence type="inferred from homology"/>
<dbReference type="FunFam" id="3.80.10.10:FF:000213">
    <property type="entry name" value="Tyrosine-sulfated glycopeptide receptor 1"/>
    <property type="match status" value="1"/>
</dbReference>
<evidence type="ECO:0000256" key="6">
    <source>
        <dbReference type="ARBA" id="ARBA00022729"/>
    </source>
</evidence>
<dbReference type="InterPro" id="IPR001611">
    <property type="entry name" value="Leu-rich_rpt"/>
</dbReference>
<dbReference type="OrthoDB" id="1600340at2759"/>
<keyword evidence="4" id="KW-0433">Leucine-rich repeat</keyword>
<evidence type="ECO:0000313" key="13">
    <source>
        <dbReference type="EMBL" id="KAF3945946.1"/>
    </source>
</evidence>
<keyword evidence="14" id="KW-1185">Reference proteome</keyword>
<gene>
    <name evidence="13" type="ORF">CMV_027732</name>
</gene>
<dbReference type="PRINTS" id="PR00019">
    <property type="entry name" value="LEURICHRPT"/>
</dbReference>
<evidence type="ECO:0000256" key="11">
    <source>
        <dbReference type="ARBA" id="ARBA00023180"/>
    </source>
</evidence>
<comment type="caution">
    <text evidence="13">The sequence shown here is derived from an EMBL/GenBank/DDBJ whole genome shotgun (WGS) entry which is preliminary data.</text>
</comment>
<dbReference type="FunFam" id="3.80.10.10:FF:000041">
    <property type="entry name" value="LRR receptor-like serine/threonine-protein kinase ERECTA"/>
    <property type="match status" value="1"/>
</dbReference>
<evidence type="ECO:0000313" key="14">
    <source>
        <dbReference type="Proteomes" id="UP000737018"/>
    </source>
</evidence>
<keyword evidence="8" id="KW-1133">Transmembrane helix</keyword>
<evidence type="ECO:0000256" key="5">
    <source>
        <dbReference type="ARBA" id="ARBA00022692"/>
    </source>
</evidence>